<organism evidence="2 3">
    <name type="scientific">Paenibacillus glacialis</name>
    <dbReference type="NCBI Taxonomy" id="494026"/>
    <lineage>
        <taxon>Bacteria</taxon>
        <taxon>Bacillati</taxon>
        <taxon>Bacillota</taxon>
        <taxon>Bacilli</taxon>
        <taxon>Bacillales</taxon>
        <taxon>Paenibacillaceae</taxon>
        <taxon>Paenibacillus</taxon>
    </lineage>
</organism>
<dbReference type="AlphaFoldDB" id="A0A162LXR9"/>
<dbReference type="Gene3D" id="3.90.79.10">
    <property type="entry name" value="Nucleoside Triphosphate Pyrophosphohydrolase"/>
    <property type="match status" value="1"/>
</dbReference>
<evidence type="ECO:0000313" key="3">
    <source>
        <dbReference type="Proteomes" id="UP000076967"/>
    </source>
</evidence>
<protein>
    <recommendedName>
        <fullName evidence="1">Nudix hydrolase domain-containing protein</fullName>
    </recommendedName>
</protein>
<dbReference type="Proteomes" id="UP000076967">
    <property type="component" value="Unassembled WGS sequence"/>
</dbReference>
<dbReference type="SUPFAM" id="SSF55811">
    <property type="entry name" value="Nudix"/>
    <property type="match status" value="1"/>
</dbReference>
<dbReference type="InterPro" id="IPR000086">
    <property type="entry name" value="NUDIX_hydrolase_dom"/>
</dbReference>
<dbReference type="OrthoDB" id="9780586at2"/>
<dbReference type="InterPro" id="IPR015797">
    <property type="entry name" value="NUDIX_hydrolase-like_dom_sf"/>
</dbReference>
<dbReference type="CDD" id="cd04692">
    <property type="entry name" value="NUDIX_Hydrolase"/>
    <property type="match status" value="1"/>
</dbReference>
<evidence type="ECO:0000313" key="2">
    <source>
        <dbReference type="EMBL" id="OAB41457.1"/>
    </source>
</evidence>
<dbReference type="PANTHER" id="PTHR10885">
    <property type="entry name" value="ISOPENTENYL-DIPHOSPHATE DELTA-ISOMERASE"/>
    <property type="match status" value="1"/>
</dbReference>
<feature type="domain" description="Nudix hydrolase" evidence="1">
    <location>
        <begin position="30"/>
        <end position="171"/>
    </location>
</feature>
<reference evidence="2 3" key="1">
    <citation type="submission" date="2016-03" db="EMBL/GenBank/DDBJ databases">
        <title>Draft genome sequence of Paenibacillus glacialis DSM 22343.</title>
        <authorList>
            <person name="Shin S.-K."/>
            <person name="Yi H."/>
        </authorList>
    </citation>
    <scope>NUCLEOTIDE SEQUENCE [LARGE SCALE GENOMIC DNA]</scope>
    <source>
        <strain evidence="2 3">DSM 22343</strain>
    </source>
</reference>
<keyword evidence="3" id="KW-1185">Reference proteome</keyword>
<dbReference type="Pfam" id="PF00293">
    <property type="entry name" value="NUDIX"/>
    <property type="match status" value="1"/>
</dbReference>
<dbReference type="GO" id="GO:0003824">
    <property type="term" value="F:catalytic activity"/>
    <property type="evidence" value="ECO:0007669"/>
    <property type="project" value="UniProtKB-ARBA"/>
</dbReference>
<comment type="caution">
    <text evidence="2">The sequence shown here is derived from an EMBL/GenBank/DDBJ whole genome shotgun (WGS) entry which is preliminary data.</text>
</comment>
<dbReference type="PANTHER" id="PTHR10885:SF0">
    <property type="entry name" value="ISOPENTENYL-DIPHOSPHATE DELTA-ISOMERASE"/>
    <property type="match status" value="1"/>
</dbReference>
<evidence type="ECO:0000259" key="1">
    <source>
        <dbReference type="PROSITE" id="PS51462"/>
    </source>
</evidence>
<name>A0A162LXR9_9BACL</name>
<dbReference type="EMBL" id="LVJH01000029">
    <property type="protein sequence ID" value="OAB41457.1"/>
    <property type="molecule type" value="Genomic_DNA"/>
</dbReference>
<accession>A0A162LXR9</accession>
<gene>
    <name evidence="2" type="ORF">PGLA_16800</name>
</gene>
<dbReference type="RefSeq" id="WP_068534898.1">
    <property type="nucleotide sequence ID" value="NZ_LVJH01000029.1"/>
</dbReference>
<dbReference type="PROSITE" id="PS51462">
    <property type="entry name" value="NUDIX"/>
    <property type="match status" value="1"/>
</dbReference>
<dbReference type="STRING" id="494026.PGLA_16800"/>
<sequence>MSLNETLDIFNDRMKKIGTASRQEAHFLGLWHQTFHCWVYRNTKGQSPSLLFQLRDSKKDTYPSLLDISCAGHLVTGESAEDGVRELKEELGLDVSFDELHSCGIFIEDNTITKTLIDREFSHVFLYECHRDVSEYVFQVSEVSGLYFISMDEFQQLIQGDIDSVVAEGISLNESTGERYEENREVSLSDLVPHPKGYYDLILREIRSLQV</sequence>
<proteinExistence type="predicted"/>